<dbReference type="NCBIfam" id="TIGR01640">
    <property type="entry name" value="F_box_assoc_1"/>
    <property type="match status" value="2"/>
</dbReference>
<dbReference type="InterPro" id="IPR050796">
    <property type="entry name" value="SCF_F-box_component"/>
</dbReference>
<gene>
    <name evidence="2" type="ORF">ISN44_As08g018410</name>
</gene>
<name>A0A8T2B800_ARASU</name>
<accession>A0A8T2B800</accession>
<sequence length="453" mass="52353">MTDSMTAISDLPQDMVEEVLSRVPLTSLRAVRITCKNLNSLFKTRSFTKKHIRKSRAATKKKELMAIMMIDSSISLMSVNLRGIHNNDNVESFINRKGKFLSLNNVDGVDISSVFHCSGLLLCTTKEENSRLVVLNPYRGQTRWIQPIDHGGDCRVNMYALGYEKKENSRRRCHKILRSMEMKPIFVDDYEICGKRHEYQIYNFKSDSWNDIDVTPNRDIRFYGHDVSLKGNTYWLVRRAINWEPLRFGRQERCAGRVRLGAQERFGGQERCVRFGGQARYGRVQEQVRTIPEIFLLCFDFTTEIFGPRLRLPFKSRFGDSVTLSSAREEQLSVLCQRYDTLQMEIWISSKIEPEAVLWNKLLVAVNMKTLLTFPFKHGNFFVDVRKKVVVVFAKDRKKPRRCLAYVIGEDGYLKKVDLGESSDEHGDPVLVCPYVPSSVQIKQATPRGNHID</sequence>
<dbReference type="InterPro" id="IPR017451">
    <property type="entry name" value="F-box-assoc_interact_dom"/>
</dbReference>
<dbReference type="Pfam" id="PF00646">
    <property type="entry name" value="F-box"/>
    <property type="match status" value="1"/>
</dbReference>
<dbReference type="InterPro" id="IPR006527">
    <property type="entry name" value="F-box-assoc_dom_typ1"/>
</dbReference>
<dbReference type="EMBL" id="JAEFBJ010000008">
    <property type="protein sequence ID" value="KAG7582233.1"/>
    <property type="molecule type" value="Genomic_DNA"/>
</dbReference>
<dbReference type="SMART" id="SM00256">
    <property type="entry name" value="FBOX"/>
    <property type="match status" value="1"/>
</dbReference>
<dbReference type="PROSITE" id="PS50181">
    <property type="entry name" value="FBOX"/>
    <property type="match status" value="1"/>
</dbReference>
<protein>
    <submittedName>
        <fullName evidence="2">F-box associated interaction domain</fullName>
    </submittedName>
</protein>
<proteinExistence type="predicted"/>
<dbReference type="PANTHER" id="PTHR31672:SF13">
    <property type="entry name" value="F-BOX PROTEIN CPR30-LIKE"/>
    <property type="match status" value="1"/>
</dbReference>
<dbReference type="Pfam" id="PF07734">
    <property type="entry name" value="FBA_1"/>
    <property type="match status" value="2"/>
</dbReference>
<keyword evidence="3" id="KW-1185">Reference proteome</keyword>
<reference evidence="2 3" key="1">
    <citation type="submission" date="2020-12" db="EMBL/GenBank/DDBJ databases">
        <title>Concerted genomic and epigenomic changes stabilize Arabidopsis allopolyploids.</title>
        <authorList>
            <person name="Chen Z."/>
        </authorList>
    </citation>
    <scope>NUCLEOTIDE SEQUENCE [LARGE SCALE GENOMIC DNA]</scope>
    <source>
        <strain evidence="2">As9502</strain>
        <tissue evidence="2">Leaf</tissue>
    </source>
</reference>
<dbReference type="InterPro" id="IPR001810">
    <property type="entry name" value="F-box_dom"/>
</dbReference>
<dbReference type="Proteomes" id="UP000694251">
    <property type="component" value="Chromosome 8"/>
</dbReference>
<dbReference type="PANTHER" id="PTHR31672">
    <property type="entry name" value="BNACNNG10540D PROTEIN"/>
    <property type="match status" value="1"/>
</dbReference>
<organism evidence="2 3">
    <name type="scientific">Arabidopsis suecica</name>
    <name type="common">Swedish thale-cress</name>
    <name type="synonym">Cardaminopsis suecica</name>
    <dbReference type="NCBI Taxonomy" id="45249"/>
    <lineage>
        <taxon>Eukaryota</taxon>
        <taxon>Viridiplantae</taxon>
        <taxon>Streptophyta</taxon>
        <taxon>Embryophyta</taxon>
        <taxon>Tracheophyta</taxon>
        <taxon>Spermatophyta</taxon>
        <taxon>Magnoliopsida</taxon>
        <taxon>eudicotyledons</taxon>
        <taxon>Gunneridae</taxon>
        <taxon>Pentapetalae</taxon>
        <taxon>rosids</taxon>
        <taxon>malvids</taxon>
        <taxon>Brassicales</taxon>
        <taxon>Brassicaceae</taxon>
        <taxon>Camelineae</taxon>
        <taxon>Arabidopsis</taxon>
    </lineage>
</organism>
<dbReference type="CDD" id="cd22157">
    <property type="entry name" value="F-box_AtFBW1-like"/>
    <property type="match status" value="1"/>
</dbReference>
<evidence type="ECO:0000259" key="1">
    <source>
        <dbReference type="PROSITE" id="PS50181"/>
    </source>
</evidence>
<feature type="domain" description="F-box" evidence="1">
    <location>
        <begin position="5"/>
        <end position="51"/>
    </location>
</feature>
<dbReference type="OrthoDB" id="10308897at2759"/>
<dbReference type="AlphaFoldDB" id="A0A8T2B800"/>
<evidence type="ECO:0000313" key="2">
    <source>
        <dbReference type="EMBL" id="KAG7582233.1"/>
    </source>
</evidence>
<comment type="caution">
    <text evidence="2">The sequence shown here is derived from an EMBL/GenBank/DDBJ whole genome shotgun (WGS) entry which is preliminary data.</text>
</comment>
<evidence type="ECO:0000313" key="3">
    <source>
        <dbReference type="Proteomes" id="UP000694251"/>
    </source>
</evidence>